<dbReference type="InterPro" id="IPR036102">
    <property type="entry name" value="OsmC/Ohrsf"/>
</dbReference>
<dbReference type="SUPFAM" id="SSF82784">
    <property type="entry name" value="OsmC-like"/>
    <property type="match status" value="1"/>
</dbReference>
<dbReference type="Proteomes" id="UP001304847">
    <property type="component" value="Unassembled WGS sequence"/>
</dbReference>
<keyword evidence="2" id="KW-1185">Reference proteome</keyword>
<protein>
    <submittedName>
        <fullName evidence="1">OsmC family protein</fullName>
    </submittedName>
</protein>
<gene>
    <name evidence="1" type="ORF">VCX44_25430</name>
</gene>
<dbReference type="RefSeq" id="WP_323581267.1">
    <property type="nucleotide sequence ID" value="NZ_JAYGOJ010000384.1"/>
</dbReference>
<dbReference type="PANTHER" id="PTHR35368:SF1">
    <property type="entry name" value="HYDROPEROXIDE REDUCTASE"/>
    <property type="match status" value="1"/>
</dbReference>
<reference evidence="1 2" key="1">
    <citation type="submission" date="2023-12" db="EMBL/GenBank/DDBJ databases">
        <title>Characterization of antibiotic resistance in Aeromonas spp. in hospital effluent.</title>
        <authorList>
            <person name="Negoseki B.R.S."/>
            <person name="Krul D."/>
            <person name="Siqueira A.C."/>
            <person name="Almeida M."/>
            <person name="Mesa D."/>
            <person name="Conte D."/>
            <person name="Dalla-Costa L.M."/>
        </authorList>
    </citation>
    <scope>NUCLEOTIDE SEQUENCE [LARGE SCALE GENOMIC DNA]</scope>
    <source>
        <strain evidence="1 2">36v</strain>
    </source>
</reference>
<proteinExistence type="predicted"/>
<dbReference type="InterPro" id="IPR052924">
    <property type="entry name" value="OsmC/Ohr_hydroprdx_reductase"/>
</dbReference>
<dbReference type="EMBL" id="JAYGOJ010000384">
    <property type="protein sequence ID" value="MEA9439023.1"/>
    <property type="molecule type" value="Genomic_DNA"/>
</dbReference>
<dbReference type="InterPro" id="IPR003718">
    <property type="entry name" value="OsmC/Ohr_fam"/>
</dbReference>
<evidence type="ECO:0000313" key="1">
    <source>
        <dbReference type="EMBL" id="MEA9439023.1"/>
    </source>
</evidence>
<evidence type="ECO:0000313" key="2">
    <source>
        <dbReference type="Proteomes" id="UP001304847"/>
    </source>
</evidence>
<comment type="caution">
    <text evidence="1">The sequence shown here is derived from an EMBL/GenBank/DDBJ whole genome shotgun (WGS) entry which is preliminary data.</text>
</comment>
<dbReference type="PANTHER" id="PTHR35368">
    <property type="entry name" value="HYDROPEROXIDE REDUCTASE"/>
    <property type="match status" value="1"/>
</dbReference>
<dbReference type="Gene3D" id="3.30.300.20">
    <property type="match status" value="1"/>
</dbReference>
<organism evidence="1 2">
    <name type="scientific">Aeromonas caviae</name>
    <name type="common">Aeromonas punctata</name>
    <dbReference type="NCBI Taxonomy" id="648"/>
    <lineage>
        <taxon>Bacteria</taxon>
        <taxon>Pseudomonadati</taxon>
        <taxon>Pseudomonadota</taxon>
        <taxon>Gammaproteobacteria</taxon>
        <taxon>Aeromonadales</taxon>
        <taxon>Aeromonadaceae</taxon>
        <taxon>Aeromonas</taxon>
    </lineage>
</organism>
<accession>A0ABU5WDM4</accession>
<name>A0ABU5WDM4_AERCA</name>
<sequence length="182" mass="18916">MNTNIKGTPGNGINVGALREFADQVAAKPAAGIATFGVVTTWEGGTRTRARTMPLVLGDTALARGFVIDADEPAELLGTDTAANPQELILAALNACMTATYAANAAAMNIELQSLTIRTKGSLDLRGFLGIDPGINPGYDQVEYEVELTSSPTFALRVSGGGFPLLGDSCSRSTGFLLHRAT</sequence>
<dbReference type="InterPro" id="IPR015946">
    <property type="entry name" value="KH_dom-like_a/b"/>
</dbReference>
<dbReference type="Pfam" id="PF02566">
    <property type="entry name" value="OsmC"/>
    <property type="match status" value="1"/>
</dbReference>